<evidence type="ECO:0000313" key="5">
    <source>
        <dbReference type="EMBL" id="OII76817.1"/>
    </source>
</evidence>
<evidence type="ECO:0000256" key="3">
    <source>
        <dbReference type="ARBA" id="ARBA00022833"/>
    </source>
</evidence>
<evidence type="ECO:0000256" key="2">
    <source>
        <dbReference type="ARBA" id="ARBA00022723"/>
    </source>
</evidence>
<keyword evidence="6" id="KW-1185">Reference proteome</keyword>
<dbReference type="GeneID" id="92366576"/>
<keyword evidence="3" id="KW-0862">Zinc</keyword>
<dbReference type="PANTHER" id="PTHR14742:SF0">
    <property type="entry name" value="RIBONUCLEASE P PROTEIN SUBUNIT P21"/>
    <property type="match status" value="1"/>
</dbReference>
<dbReference type="InterPro" id="IPR007175">
    <property type="entry name" value="Rpr2/Snm1/Rpp21"/>
</dbReference>
<evidence type="ECO:0000313" key="6">
    <source>
        <dbReference type="Proteomes" id="UP000186804"/>
    </source>
</evidence>
<comment type="caution">
    <text evidence="5">The sequence shown here is derived from an EMBL/GenBank/DDBJ whole genome shotgun (WGS) entry which is preliminary data.</text>
</comment>
<dbReference type="GO" id="GO:0046872">
    <property type="term" value="F:metal ion binding"/>
    <property type="evidence" value="ECO:0007669"/>
    <property type="project" value="UniProtKB-KW"/>
</dbReference>
<keyword evidence="1" id="KW-0819">tRNA processing</keyword>
<dbReference type="VEuPathDB" id="CryptoDB:cand_023920"/>
<protein>
    <submittedName>
        <fullName evidence="5">RNAse P RPR2 RPP21 subunit domain-containing protein</fullName>
    </submittedName>
</protein>
<comment type="similarity">
    <text evidence="4">Belongs to the eukaryotic/archaeal RNase P protein component 4 family.</text>
</comment>
<name>A0A1J4MRD6_9CRYT</name>
<dbReference type="RefSeq" id="XP_067068663.1">
    <property type="nucleotide sequence ID" value="XM_067212622.1"/>
</dbReference>
<evidence type="ECO:0000256" key="1">
    <source>
        <dbReference type="ARBA" id="ARBA00022694"/>
    </source>
</evidence>
<dbReference type="PANTHER" id="PTHR14742">
    <property type="entry name" value="RIBONUCLEASE P SUBUNIT P21"/>
    <property type="match status" value="1"/>
</dbReference>
<accession>A0A1J4MRD6</accession>
<dbReference type="AlphaFoldDB" id="A0A1J4MRD6"/>
<dbReference type="Pfam" id="PF04032">
    <property type="entry name" value="Rpr2"/>
    <property type="match status" value="1"/>
</dbReference>
<organism evidence="5 6">
    <name type="scientific">Cryptosporidium andersoni</name>
    <dbReference type="NCBI Taxonomy" id="117008"/>
    <lineage>
        <taxon>Eukaryota</taxon>
        <taxon>Sar</taxon>
        <taxon>Alveolata</taxon>
        <taxon>Apicomplexa</taxon>
        <taxon>Conoidasida</taxon>
        <taxon>Coccidia</taxon>
        <taxon>Eucoccidiorida</taxon>
        <taxon>Eimeriorina</taxon>
        <taxon>Cryptosporidiidae</taxon>
        <taxon>Cryptosporidium</taxon>
    </lineage>
</organism>
<dbReference type="OrthoDB" id="128536at2759"/>
<dbReference type="GO" id="GO:0008033">
    <property type="term" value="P:tRNA processing"/>
    <property type="evidence" value="ECO:0007669"/>
    <property type="project" value="UniProtKB-KW"/>
</dbReference>
<dbReference type="GO" id="GO:1990904">
    <property type="term" value="C:ribonucleoprotein complex"/>
    <property type="evidence" value="ECO:0007669"/>
    <property type="project" value="UniProtKB-ARBA"/>
</dbReference>
<sequence>MSHEIYEVIKSQSPVYHRLNYLLYIGQIYSIISPELARQCFRNAREISRKKVARISSKSRHWWCLKCNSHLIPGISCDVKHEERKKRKNLNSQHSYKEDYKFNNLDQLEDQNNQSIEYEWIVNLAIRCYYCNKIKRHSFVSCDYPTN</sequence>
<proteinExistence type="inferred from homology"/>
<dbReference type="EMBL" id="LRBS01000049">
    <property type="protein sequence ID" value="OII76817.1"/>
    <property type="molecule type" value="Genomic_DNA"/>
</dbReference>
<reference evidence="5 6" key="1">
    <citation type="submission" date="2016-10" db="EMBL/GenBank/DDBJ databases">
        <title>Reductive evolution of mitochondrial metabolism and differential evolution of invasion-related proteins in Cryptosporidium.</title>
        <authorList>
            <person name="Liu S."/>
            <person name="Roellig D.M."/>
            <person name="Guo Y."/>
            <person name="Li N."/>
            <person name="Frace M.A."/>
            <person name="Tang K."/>
            <person name="Zhang L."/>
            <person name="Feng Y."/>
            <person name="Xiao L."/>
        </authorList>
    </citation>
    <scope>NUCLEOTIDE SEQUENCE [LARGE SCALE GENOMIC DNA]</scope>
    <source>
        <strain evidence="5">30847</strain>
    </source>
</reference>
<dbReference type="GO" id="GO:1902555">
    <property type="term" value="C:endoribonuclease complex"/>
    <property type="evidence" value="ECO:0007669"/>
    <property type="project" value="UniProtKB-ARBA"/>
</dbReference>
<evidence type="ECO:0000256" key="4">
    <source>
        <dbReference type="ARBA" id="ARBA00038402"/>
    </source>
</evidence>
<dbReference type="Proteomes" id="UP000186804">
    <property type="component" value="Unassembled WGS sequence"/>
</dbReference>
<keyword evidence="2" id="KW-0479">Metal-binding</keyword>
<gene>
    <name evidence="5" type="ORF">cand_023920</name>
</gene>